<reference evidence="1" key="1">
    <citation type="journal article" date="2019" name="Sci. Rep.">
        <title>Draft genome of Tanacetum cinerariifolium, the natural source of mosquito coil.</title>
        <authorList>
            <person name="Yamashiro T."/>
            <person name="Shiraishi A."/>
            <person name="Satake H."/>
            <person name="Nakayama K."/>
        </authorList>
    </citation>
    <scope>NUCLEOTIDE SEQUENCE</scope>
</reference>
<evidence type="ECO:0000313" key="1">
    <source>
        <dbReference type="EMBL" id="GEY52407.1"/>
    </source>
</evidence>
<dbReference type="AlphaFoldDB" id="A0A699HVF6"/>
<dbReference type="EMBL" id="BKCJ010185818">
    <property type="protein sequence ID" value="GEY52407.1"/>
    <property type="molecule type" value="Genomic_DNA"/>
</dbReference>
<keyword evidence="1" id="KW-0808">Transferase</keyword>
<feature type="non-terminal residue" evidence="1">
    <location>
        <position position="1"/>
    </location>
</feature>
<name>A0A699HVF6_TANCI</name>
<proteinExistence type="predicted"/>
<accession>A0A699HVF6</accession>
<gene>
    <name evidence="1" type="ORF">Tci_424381</name>
</gene>
<organism evidence="1">
    <name type="scientific">Tanacetum cinerariifolium</name>
    <name type="common">Dalmatian daisy</name>
    <name type="synonym">Chrysanthemum cinerariifolium</name>
    <dbReference type="NCBI Taxonomy" id="118510"/>
    <lineage>
        <taxon>Eukaryota</taxon>
        <taxon>Viridiplantae</taxon>
        <taxon>Streptophyta</taxon>
        <taxon>Embryophyta</taxon>
        <taxon>Tracheophyta</taxon>
        <taxon>Spermatophyta</taxon>
        <taxon>Magnoliopsida</taxon>
        <taxon>eudicotyledons</taxon>
        <taxon>Gunneridae</taxon>
        <taxon>Pentapetalae</taxon>
        <taxon>asterids</taxon>
        <taxon>campanulids</taxon>
        <taxon>Asterales</taxon>
        <taxon>Asteraceae</taxon>
        <taxon>Asteroideae</taxon>
        <taxon>Anthemideae</taxon>
        <taxon>Anthemidinae</taxon>
        <taxon>Tanacetum</taxon>
    </lineage>
</organism>
<protein>
    <submittedName>
        <fullName evidence="1">Serine/threonine-protein kinase SMG1-like</fullName>
    </submittedName>
</protein>
<sequence>NLQATSIAMRDCAYQASTTLPSFGSITRGHTALTSKCRSMLEEVLAITRGLHDDVHALEKEASALHSSLMRDLSKTNNTVLPLKSVLSKMLRQ</sequence>
<comment type="caution">
    <text evidence="1">The sequence shown here is derived from an EMBL/GenBank/DDBJ whole genome shotgun (WGS) entry which is preliminary data.</text>
</comment>
<dbReference type="GO" id="GO:0016301">
    <property type="term" value="F:kinase activity"/>
    <property type="evidence" value="ECO:0007669"/>
    <property type="project" value="UniProtKB-KW"/>
</dbReference>
<keyword evidence="1" id="KW-0418">Kinase</keyword>